<dbReference type="RefSeq" id="XP_066081176.1">
    <property type="nucleotide sequence ID" value="XM_066225079.1"/>
</dbReference>
<reference evidence="12 13" key="1">
    <citation type="submission" date="2024-01" db="EMBL/GenBank/DDBJ databases">
        <title>Comparative genomics of Cryptococcus and Kwoniella reveals pathogenesis evolution and contrasting modes of karyotype evolution via chromosome fusion or intercentromeric recombination.</title>
        <authorList>
            <person name="Coelho M.A."/>
            <person name="David-Palma M."/>
            <person name="Shea T."/>
            <person name="Bowers K."/>
            <person name="McGinley-Smith S."/>
            <person name="Mohammad A.W."/>
            <person name="Gnirke A."/>
            <person name="Yurkov A.M."/>
            <person name="Nowrousian M."/>
            <person name="Sun S."/>
            <person name="Cuomo C.A."/>
            <person name="Heitman J."/>
        </authorList>
    </citation>
    <scope>NUCLEOTIDE SEQUENCE [LARGE SCALE GENOMIC DNA]</scope>
    <source>
        <strain evidence="12 13">PYCC6329</strain>
    </source>
</reference>
<keyword evidence="4 9" id="KW-0862">Zinc</keyword>
<evidence type="ECO:0000256" key="6">
    <source>
        <dbReference type="ARBA" id="ARBA00023242"/>
    </source>
</evidence>
<dbReference type="KEGG" id="ker:91100063"/>
<dbReference type="Gene3D" id="3.30.160.60">
    <property type="entry name" value="Classic Zinc Finger"/>
    <property type="match status" value="1"/>
</dbReference>
<dbReference type="SUPFAM" id="SSF57667">
    <property type="entry name" value="beta-beta-alpha zinc fingers"/>
    <property type="match status" value="1"/>
</dbReference>
<comment type="similarity">
    <text evidence="9">Belongs to the U1 small nuclear ribonucleoprotein C family.</text>
</comment>
<protein>
    <recommendedName>
        <fullName evidence="9">U1 small nuclear ribonucleoprotein C</fullName>
        <shortName evidence="9">U1 snRNP C</shortName>
        <shortName evidence="9">U1-C</shortName>
        <shortName evidence="9">U1C</shortName>
    </recommendedName>
</protein>
<dbReference type="GO" id="GO:0000243">
    <property type="term" value="C:commitment complex"/>
    <property type="evidence" value="ECO:0007669"/>
    <property type="project" value="UniProtKB-UniRule"/>
</dbReference>
<dbReference type="Proteomes" id="UP001358614">
    <property type="component" value="Chromosome 1"/>
</dbReference>
<dbReference type="SMART" id="SM00451">
    <property type="entry name" value="ZnF_U1"/>
    <property type="match status" value="1"/>
</dbReference>
<dbReference type="GO" id="GO:0008270">
    <property type="term" value="F:zinc ion binding"/>
    <property type="evidence" value="ECO:0007669"/>
    <property type="project" value="UniProtKB-UniRule"/>
</dbReference>
<feature type="compositionally biased region" description="Pro residues" evidence="10">
    <location>
        <begin position="128"/>
        <end position="137"/>
    </location>
</feature>
<organism evidence="12 13">
    <name type="scientific">Kwoniella europaea PYCC6329</name>
    <dbReference type="NCBI Taxonomy" id="1423913"/>
    <lineage>
        <taxon>Eukaryota</taxon>
        <taxon>Fungi</taxon>
        <taxon>Dikarya</taxon>
        <taxon>Basidiomycota</taxon>
        <taxon>Agaricomycotina</taxon>
        <taxon>Tremellomycetes</taxon>
        <taxon>Tremellales</taxon>
        <taxon>Cryptococcaceae</taxon>
        <taxon>Kwoniella</taxon>
    </lineage>
</organism>
<keyword evidence="2 9" id="KW-0479">Metal-binding</keyword>
<comment type="subunit">
    <text evidence="9">U1 snRNP is composed of the 7 core Sm proteins B/B', D1, D2, D3, E, F and G that assemble in a heptameric protein ring on the Sm site of the small nuclear RNA to form the core snRNP, and at least 3 U1 snRNP-specific proteins U1-70K, U1-A and U1-C. U1-C interacts with U1 snRNA and the 5' splice-site region of the pre-mRNA.</text>
</comment>
<evidence type="ECO:0000256" key="8">
    <source>
        <dbReference type="ARBA" id="ARBA00046357"/>
    </source>
</evidence>
<sequence length="219" mass="22693">MGKYYCDYCDIYLTHDSMNARKAHNTGRNHVANVRDYFAGLNHDKAQNIIDQIISQHESGGGRQQMMMAPSMRLGAGFLNPMTTQQGYPPSSPSQSPFPPSTGAPPFRPPFPPNGNMPPFAPSAGSGTPPPFRPPPTGIGAGAPPFPPTGVNGYGGPPPTNGMPFRPPPASNSPNGFASPPGAGAAAAAAPPSFTQASQPPAGAAPGIHPDRLRMMGSR</sequence>
<dbReference type="GO" id="GO:0005685">
    <property type="term" value="C:U1 snRNP"/>
    <property type="evidence" value="ECO:0007669"/>
    <property type="project" value="UniProtKB-UniRule"/>
</dbReference>
<feature type="compositionally biased region" description="Pro residues" evidence="10">
    <location>
        <begin position="156"/>
        <end position="171"/>
    </location>
</feature>
<feature type="domain" description="Matrin-type" evidence="11">
    <location>
        <begin position="4"/>
        <end position="36"/>
    </location>
</feature>
<evidence type="ECO:0000256" key="1">
    <source>
        <dbReference type="ARBA" id="ARBA00004123"/>
    </source>
</evidence>
<evidence type="ECO:0000256" key="9">
    <source>
        <dbReference type="HAMAP-Rule" id="MF_03153"/>
    </source>
</evidence>
<keyword evidence="6 9" id="KW-0539">Nucleus</keyword>
<dbReference type="PANTHER" id="PTHR31148">
    <property type="entry name" value="U1 SMALL NUCLEAR RIBONUCLEOPROTEIN C"/>
    <property type="match status" value="1"/>
</dbReference>
<feature type="compositionally biased region" description="Pro residues" evidence="10">
    <location>
        <begin position="90"/>
        <end position="121"/>
    </location>
</feature>
<dbReference type="PANTHER" id="PTHR31148:SF1">
    <property type="entry name" value="U1 SMALL NUCLEAR RIBONUCLEOPROTEIN C"/>
    <property type="match status" value="1"/>
</dbReference>
<evidence type="ECO:0000259" key="11">
    <source>
        <dbReference type="PROSITE" id="PS50171"/>
    </source>
</evidence>
<comment type="subcellular location">
    <subcellularLocation>
        <location evidence="1 9">Nucleus</location>
    </subcellularLocation>
</comment>
<dbReference type="GeneID" id="91100063"/>
<evidence type="ECO:0000256" key="5">
    <source>
        <dbReference type="ARBA" id="ARBA00022884"/>
    </source>
</evidence>
<feature type="compositionally biased region" description="Basic and acidic residues" evidence="10">
    <location>
        <begin position="209"/>
        <end position="219"/>
    </location>
</feature>
<dbReference type="GO" id="GO:0030627">
    <property type="term" value="F:pre-mRNA 5'-splice site binding"/>
    <property type="evidence" value="ECO:0007669"/>
    <property type="project" value="InterPro"/>
</dbReference>
<evidence type="ECO:0000256" key="10">
    <source>
        <dbReference type="SAM" id="MobiDB-lite"/>
    </source>
</evidence>
<keyword evidence="13" id="KW-1185">Reference proteome</keyword>
<evidence type="ECO:0000313" key="12">
    <source>
        <dbReference type="EMBL" id="WWD03209.1"/>
    </source>
</evidence>
<gene>
    <name evidence="12" type="ORF">V865_001259</name>
</gene>
<feature type="region of interest" description="Disordered" evidence="10">
    <location>
        <begin position="78"/>
        <end position="219"/>
    </location>
</feature>
<dbReference type="InterPro" id="IPR003604">
    <property type="entry name" value="Matrin/U1-like-C_Znf_C2H2"/>
</dbReference>
<comment type="subunit">
    <text evidence="8">Component of the U1 snRNP. The U1 snRNP is composed of the U1 snRNA and the 7 core Sm proteins SNRPB, SNRPD1, SNRPD2, SNRPD3, SNRPE, SNRPF and SNRPG that assemble in a heptameric protein ring on the Sm site of the small nuclear RNA to form the core snRNP, and at least 3 U1 snRNP-specific proteins SNRNP70/U1-70K, SNRPA/U1-A and SNRPC/U1-C. SNRPC/U1-C interacts with U1 snRNA and the 5' splice-site region of the pre-mRNA. Interacts (via N-terminus) with TIA1 (via C-terminus); thereby promoting spliceosomal U1 snRNP recruitment to 5' splice sites.</text>
</comment>
<dbReference type="AlphaFoldDB" id="A0AAX4KB98"/>
<evidence type="ECO:0000256" key="3">
    <source>
        <dbReference type="ARBA" id="ARBA00022771"/>
    </source>
</evidence>
<dbReference type="InterPro" id="IPR017340">
    <property type="entry name" value="U1_snRNP-C"/>
</dbReference>
<evidence type="ECO:0000256" key="4">
    <source>
        <dbReference type="ARBA" id="ARBA00022833"/>
    </source>
</evidence>
<proteinExistence type="inferred from homology"/>
<dbReference type="EMBL" id="CP144089">
    <property type="protein sequence ID" value="WWD03209.1"/>
    <property type="molecule type" value="Genomic_DNA"/>
</dbReference>
<keyword evidence="5 9" id="KW-0694">RNA-binding</keyword>
<dbReference type="PIRSF" id="PIRSF037969">
    <property type="entry name" value="U1_snRNP-C"/>
    <property type="match status" value="1"/>
</dbReference>
<accession>A0AAX4KB98</accession>
<dbReference type="HAMAP" id="MF_03153">
    <property type="entry name" value="U1_C"/>
    <property type="match status" value="1"/>
</dbReference>
<dbReference type="GO" id="GO:0071004">
    <property type="term" value="C:U2-type prespliceosome"/>
    <property type="evidence" value="ECO:0007669"/>
    <property type="project" value="UniProtKB-UniRule"/>
</dbReference>
<dbReference type="GO" id="GO:0030619">
    <property type="term" value="F:U1 snRNA binding"/>
    <property type="evidence" value="ECO:0007669"/>
    <property type="project" value="UniProtKB-UniRule"/>
</dbReference>
<dbReference type="InterPro" id="IPR000690">
    <property type="entry name" value="Matrin/U1-C_Znf_C2H2"/>
</dbReference>
<dbReference type="InterPro" id="IPR036236">
    <property type="entry name" value="Znf_C2H2_sf"/>
</dbReference>
<evidence type="ECO:0000256" key="7">
    <source>
        <dbReference type="ARBA" id="ARBA00023274"/>
    </source>
</evidence>
<dbReference type="FunFam" id="3.30.160.60:FF:000059">
    <property type="entry name" value="U1 small nuclear ribonucleoprotein C"/>
    <property type="match status" value="1"/>
</dbReference>
<name>A0AAX4KB98_9TREE</name>
<evidence type="ECO:0000313" key="13">
    <source>
        <dbReference type="Proteomes" id="UP001358614"/>
    </source>
</evidence>
<keyword evidence="3 9" id="KW-0863">Zinc-finger</keyword>
<dbReference type="InterPro" id="IPR013085">
    <property type="entry name" value="U1-CZ_Znf_C2H2"/>
</dbReference>
<dbReference type="PROSITE" id="PS50171">
    <property type="entry name" value="ZF_MATRIN"/>
    <property type="match status" value="1"/>
</dbReference>
<comment type="function">
    <text evidence="9">Component of the spliceosomal U1 snRNP, which is essential for recognition of the pre-mRNA 5' splice-site and the subsequent assembly of the spliceosome. U1-C is directly involved in initial 5' splice-site recognition for both constitutive and regulated alternative splicing. The interaction with the 5' splice-site seems to precede base-pairing between the pre-mRNA and the U1 snRNA. Stimulates commitment or early (E) complex formation by stabilizing the base pairing of the 5' end of the U1 snRNA and the 5' splice-site region.</text>
</comment>
<feature type="compositionally biased region" description="Low complexity" evidence="10">
    <location>
        <begin position="176"/>
        <end position="207"/>
    </location>
</feature>
<dbReference type="Pfam" id="PF06220">
    <property type="entry name" value="zf-U1"/>
    <property type="match status" value="1"/>
</dbReference>
<keyword evidence="7 9" id="KW-0687">Ribonucleoprotein</keyword>
<dbReference type="GO" id="GO:0000387">
    <property type="term" value="P:spliceosomal snRNP assembly"/>
    <property type="evidence" value="ECO:0007669"/>
    <property type="project" value="UniProtKB-UniRule"/>
</dbReference>
<dbReference type="GO" id="GO:0000395">
    <property type="term" value="P:mRNA 5'-splice site recognition"/>
    <property type="evidence" value="ECO:0007669"/>
    <property type="project" value="UniProtKB-UniRule"/>
</dbReference>
<dbReference type="GO" id="GO:0003729">
    <property type="term" value="F:mRNA binding"/>
    <property type="evidence" value="ECO:0007669"/>
    <property type="project" value="UniProtKB-UniRule"/>
</dbReference>
<evidence type="ECO:0000256" key="2">
    <source>
        <dbReference type="ARBA" id="ARBA00022723"/>
    </source>
</evidence>